<accession>A0A2T0WLC6</accession>
<evidence type="ECO:0000313" key="2">
    <source>
        <dbReference type="Proteomes" id="UP000238157"/>
    </source>
</evidence>
<dbReference type="RefSeq" id="WP_146131411.1">
    <property type="nucleotide sequence ID" value="NZ_PVTR01000006.1"/>
</dbReference>
<comment type="caution">
    <text evidence="1">The sequence shown here is derived from an EMBL/GenBank/DDBJ whole genome shotgun (WGS) entry which is preliminary data.</text>
</comment>
<gene>
    <name evidence="1" type="ORF">CLW00_10681</name>
</gene>
<dbReference type="OrthoDB" id="838174at2"/>
<dbReference type="Proteomes" id="UP000238157">
    <property type="component" value="Unassembled WGS sequence"/>
</dbReference>
<keyword evidence="2" id="KW-1185">Reference proteome</keyword>
<dbReference type="AlphaFoldDB" id="A0A2T0WLC6"/>
<sequence>MDNLKVILILGIFFLVLFVTETKAQKNHWGGNVEFGYFSLEGREYIGGPGFYPREYFAIGVTYIRTISPKFDVETGLTYSRSRFLIRAGGNPNFPDIVEYNDWENLITAPFYLKWNVSPRVFFNGGPNISWNMEENTFDTGYGFGIGYQVSINDSNKILINPMFQARGLSSDQNSGVYHIGLRLVFTTSSFFGKKE</sequence>
<evidence type="ECO:0000313" key="1">
    <source>
        <dbReference type="EMBL" id="PRY87462.1"/>
    </source>
</evidence>
<dbReference type="EMBL" id="PVTR01000006">
    <property type="protein sequence ID" value="PRY87462.1"/>
    <property type="molecule type" value="Genomic_DNA"/>
</dbReference>
<protein>
    <submittedName>
        <fullName evidence="1">Outer membrane protein with beta-barrel domain</fullName>
    </submittedName>
</protein>
<proteinExistence type="predicted"/>
<organism evidence="1 2">
    <name type="scientific">Mongoliibacter ruber</name>
    <dbReference type="NCBI Taxonomy" id="1750599"/>
    <lineage>
        <taxon>Bacteria</taxon>
        <taxon>Pseudomonadati</taxon>
        <taxon>Bacteroidota</taxon>
        <taxon>Cytophagia</taxon>
        <taxon>Cytophagales</taxon>
        <taxon>Cyclobacteriaceae</taxon>
        <taxon>Mongoliibacter</taxon>
    </lineage>
</organism>
<name>A0A2T0WLC6_9BACT</name>
<reference evidence="1 2" key="1">
    <citation type="submission" date="2018-03" db="EMBL/GenBank/DDBJ databases">
        <title>Genomic Encyclopedia of Archaeal and Bacterial Type Strains, Phase II (KMG-II): from individual species to whole genera.</title>
        <authorList>
            <person name="Goeker M."/>
        </authorList>
    </citation>
    <scope>NUCLEOTIDE SEQUENCE [LARGE SCALE GENOMIC DNA]</scope>
    <source>
        <strain evidence="1 2">DSM 27929</strain>
    </source>
</reference>